<dbReference type="KEGG" id="pru:PRU_0141"/>
<organism evidence="2 3">
    <name type="scientific">Xylanibacter ruminicola (strain ATCC 19189 / DSM 19721 / CIP 105475 / JCM 8958 / 23)</name>
    <name type="common">Prevotella ruminicola</name>
    <dbReference type="NCBI Taxonomy" id="264731"/>
    <lineage>
        <taxon>Bacteria</taxon>
        <taxon>Pseudomonadati</taxon>
        <taxon>Bacteroidota</taxon>
        <taxon>Bacteroidia</taxon>
        <taxon>Bacteroidales</taxon>
        <taxon>Prevotellaceae</taxon>
        <taxon>Xylanibacter</taxon>
    </lineage>
</organism>
<dbReference type="CDD" id="cd06259">
    <property type="entry name" value="YdcF-like"/>
    <property type="match status" value="1"/>
</dbReference>
<dbReference type="Proteomes" id="UP000000927">
    <property type="component" value="Chromosome"/>
</dbReference>
<proteinExistence type="predicted"/>
<evidence type="ECO:0000259" key="1">
    <source>
        <dbReference type="Pfam" id="PF02698"/>
    </source>
</evidence>
<protein>
    <submittedName>
        <fullName evidence="2">Conserved domain protein</fullName>
    </submittedName>
</protein>
<dbReference type="HOGENOM" id="CLU_612308_0_0_10"/>
<gene>
    <name evidence="2" type="ordered locus">PRU_0141</name>
</gene>
<name>D5EVK4_XYLR2</name>
<dbReference type="eggNOG" id="COG2949">
    <property type="taxonomic scope" value="Bacteria"/>
</dbReference>
<feature type="domain" description="DUF218" evidence="1">
    <location>
        <begin position="53"/>
        <end position="179"/>
    </location>
</feature>
<dbReference type="PANTHER" id="PTHR30336">
    <property type="entry name" value="INNER MEMBRANE PROTEIN, PROBABLE PERMEASE"/>
    <property type="match status" value="1"/>
</dbReference>
<dbReference type="EMBL" id="CP002006">
    <property type="protein sequence ID" value="ADE82025.1"/>
    <property type="molecule type" value="Genomic_DNA"/>
</dbReference>
<dbReference type="AlphaFoldDB" id="D5EVK4"/>
<reference evidence="2 3" key="1">
    <citation type="journal article" date="2010" name="Microb. Ecol.">
        <title>Comparative genome analysis of Prevotella ruminicola and Prevotella bryantii: insights into their environmental niche.</title>
        <authorList>
            <consortium name="North American Consortium for Rumen Bacteria"/>
            <person name="Purushe J."/>
            <person name="Fouts D.E."/>
            <person name="Morrison M."/>
            <person name="White B.A."/>
            <person name="Mackie R.I."/>
            <person name="Coutinho P.M."/>
            <person name="Henrissat B."/>
            <person name="Nelson K.E."/>
        </authorList>
    </citation>
    <scope>NUCLEOTIDE SEQUENCE [LARGE SCALE GENOMIC DNA]</scope>
    <source>
        <strain evidence="3">ATCC 19189 / JCM 8958 / 23</strain>
    </source>
</reference>
<dbReference type="InterPro" id="IPR051599">
    <property type="entry name" value="Cell_Envelope_Assoc"/>
</dbReference>
<evidence type="ECO:0000313" key="3">
    <source>
        <dbReference type="Proteomes" id="UP000000927"/>
    </source>
</evidence>
<evidence type="ECO:0000313" key="2">
    <source>
        <dbReference type="EMBL" id="ADE82025.1"/>
    </source>
</evidence>
<dbReference type="InterPro" id="IPR003848">
    <property type="entry name" value="DUF218"/>
</dbReference>
<sequence length="447" mass="51377">MITCLALMLICNQIVVNNAEGKVFSNIDSIKYNKVGLLLGTTPQARITRISNQFFTYRIDAAEQLYKAGKIEQILISGDENSLDGVNEPECMRDSLVARGVPSSAIILDGKGYRTINSIVDANKVFGLKSFTIISQEFHNERAIYQAEHLGLDVENIQAYNAEMPKARRAFLTTIREYFARVKLFIDLCFTDSNDLSPQNSRKLVKWKSVPCHRIPKEFADSLKVDRYSKDSILVVYRQPVNGYKVKAIAKLAVSDDDIISADFTFTKGGQSFKLHTQCFGDTAFCKGRLDFQFENPKLFKKYKNKTIKANYHYYKDEDQLMPMYTPFFFMDLDFDGKEELVIVHKSMAVRYHDGYDVYRIVEGRPVLIDYPPYNDNKDGWGFGMTDYPEFDFKKKTISCPYPEGELKWAGRTIYGVSKKHKDTVVVNGKKHLFNHMEVIKEIKFDE</sequence>
<dbReference type="PANTHER" id="PTHR30336:SF6">
    <property type="entry name" value="INTEGRAL MEMBRANE PROTEIN"/>
    <property type="match status" value="1"/>
</dbReference>
<keyword evidence="3" id="KW-1185">Reference proteome</keyword>
<accession>D5EVK4</accession>
<dbReference type="GO" id="GO:0005886">
    <property type="term" value="C:plasma membrane"/>
    <property type="evidence" value="ECO:0007669"/>
    <property type="project" value="TreeGrafter"/>
</dbReference>
<dbReference type="Pfam" id="PF02698">
    <property type="entry name" value="DUF218"/>
    <property type="match status" value="1"/>
</dbReference>